<organism evidence="2 3">
    <name type="scientific">Achromobacter aloeverae</name>
    <dbReference type="NCBI Taxonomy" id="1750518"/>
    <lineage>
        <taxon>Bacteria</taxon>
        <taxon>Pseudomonadati</taxon>
        <taxon>Pseudomonadota</taxon>
        <taxon>Betaproteobacteria</taxon>
        <taxon>Burkholderiales</taxon>
        <taxon>Alcaligenaceae</taxon>
        <taxon>Achromobacter</taxon>
    </lineage>
</organism>
<dbReference type="InterPro" id="IPR038460">
    <property type="entry name" value="AcetylCoA_hyd_C_sf"/>
</dbReference>
<protein>
    <submittedName>
        <fullName evidence="2">Acetyl-CoA hydrolase</fullName>
    </submittedName>
</protein>
<keyword evidence="3" id="KW-1185">Reference proteome</keyword>
<dbReference type="Proteomes" id="UP000290849">
    <property type="component" value="Unassembled WGS sequence"/>
</dbReference>
<dbReference type="InterPro" id="IPR026888">
    <property type="entry name" value="AcetylCoA_hyd_C"/>
</dbReference>
<sequence length="421" mass="44243">MTSPLSLDALDLGQYIRPGDGIVFGQGVGEPLGLTARLVEQRARYSGAQLFLGTGFSRTFSPEHTDHLRFKGIGGIGTLRKLASAGALDPVPCHISAVGSLLAGGQIPSDVLLLSVSPPNGRGEYSFGLVNDYLQAALARARVVIAEINPAVPWSCCDRVLRAEDFTVTVESGIPPLELPTAAFGDLEQRIARHLAPHIPERATLQLGIGAVPEAILASLAERRGMGIHSGMIGDSVIDLIESGAIDNAHKGIDAGVTITGVLFGTQRLYRHAHENPAIRLCQTGYTHHMATLAQVRNLVSINGALEVDLTGQVNAEAIGAQHIGAVGGQVDFVRASVQTGGVSIIALSATGRNGESKITAQLSGPVTTARSDVDLVATEHGVARLRGRSLRERVRALTAIAAPEHRESLLQAARATWSDL</sequence>
<accession>A0A4Q1HFD3</accession>
<dbReference type="Gene3D" id="3.30.750.70">
    <property type="entry name" value="4-hydroxybutyrate coenzyme like domains"/>
    <property type="match status" value="1"/>
</dbReference>
<dbReference type="GO" id="GO:0016787">
    <property type="term" value="F:hydrolase activity"/>
    <property type="evidence" value="ECO:0007669"/>
    <property type="project" value="UniProtKB-KW"/>
</dbReference>
<dbReference type="InterPro" id="IPR037171">
    <property type="entry name" value="NagB/RpiA_transferase-like"/>
</dbReference>
<dbReference type="Pfam" id="PF13336">
    <property type="entry name" value="AcetylCoA_hyd_C"/>
    <property type="match status" value="1"/>
</dbReference>
<dbReference type="GO" id="GO:0008775">
    <property type="term" value="F:acetate CoA-transferase activity"/>
    <property type="evidence" value="ECO:0007669"/>
    <property type="project" value="InterPro"/>
</dbReference>
<keyword evidence="2" id="KW-0378">Hydrolase</keyword>
<evidence type="ECO:0000313" key="2">
    <source>
        <dbReference type="EMBL" id="RXN84487.1"/>
    </source>
</evidence>
<dbReference type="Gene3D" id="3.40.1080.10">
    <property type="entry name" value="Glutaconate Coenzyme A-transferase"/>
    <property type="match status" value="1"/>
</dbReference>
<dbReference type="PANTHER" id="PTHR21432:SF20">
    <property type="entry name" value="ACETYL-COA HYDROLASE"/>
    <property type="match status" value="1"/>
</dbReference>
<dbReference type="PANTHER" id="PTHR21432">
    <property type="entry name" value="ACETYL-COA HYDROLASE-RELATED"/>
    <property type="match status" value="1"/>
</dbReference>
<dbReference type="OrthoDB" id="9801795at2"/>
<comment type="caution">
    <text evidence="2">The sequence shown here is derived from an EMBL/GenBank/DDBJ whole genome shotgun (WGS) entry which is preliminary data.</text>
</comment>
<dbReference type="GO" id="GO:0006083">
    <property type="term" value="P:acetate metabolic process"/>
    <property type="evidence" value="ECO:0007669"/>
    <property type="project" value="InterPro"/>
</dbReference>
<reference evidence="2 3" key="1">
    <citation type="journal article" date="2017" name="Int. J. Syst. Evol. Microbiol.">
        <title>Achromobacter aloeverae sp. nov., isolated from the root of Aloe vera (L.) Burm.f.</title>
        <authorList>
            <person name="Kuncharoen N."/>
            <person name="Muramatsu Y."/>
            <person name="Shibata C."/>
            <person name="Kamakura Y."/>
            <person name="Nakagawa Y."/>
            <person name="Tanasupawat S."/>
        </authorList>
    </citation>
    <scope>NUCLEOTIDE SEQUENCE [LARGE SCALE GENOMIC DNA]</scope>
    <source>
        <strain evidence="2 3">AVA-1</strain>
    </source>
</reference>
<dbReference type="RefSeq" id="WP_129153298.1">
    <property type="nucleotide sequence ID" value="NZ_JBHSDO010000018.1"/>
</dbReference>
<dbReference type="SUPFAM" id="SSF100950">
    <property type="entry name" value="NagB/RpiA/CoA transferase-like"/>
    <property type="match status" value="2"/>
</dbReference>
<name>A0A4Q1HFD3_9BURK</name>
<dbReference type="InterPro" id="IPR046433">
    <property type="entry name" value="ActCoA_hydro"/>
</dbReference>
<feature type="domain" description="Acetyl-CoA hydrolase/transferase C-terminal" evidence="1">
    <location>
        <begin position="265"/>
        <end position="414"/>
    </location>
</feature>
<evidence type="ECO:0000259" key="1">
    <source>
        <dbReference type="Pfam" id="PF13336"/>
    </source>
</evidence>
<gene>
    <name evidence="2" type="ORF">C7R54_24195</name>
</gene>
<dbReference type="Gene3D" id="3.40.1080.20">
    <property type="entry name" value="Acetyl-CoA hydrolase/transferase C-terminal domain"/>
    <property type="match status" value="1"/>
</dbReference>
<proteinExistence type="predicted"/>
<dbReference type="EMBL" id="PYAL01000008">
    <property type="protein sequence ID" value="RXN84487.1"/>
    <property type="molecule type" value="Genomic_DNA"/>
</dbReference>
<dbReference type="AlphaFoldDB" id="A0A4Q1HFD3"/>
<evidence type="ECO:0000313" key="3">
    <source>
        <dbReference type="Proteomes" id="UP000290849"/>
    </source>
</evidence>